<comment type="caution">
    <text evidence="2">The sequence shown here is derived from an EMBL/GenBank/DDBJ whole genome shotgun (WGS) entry which is preliminary data.</text>
</comment>
<name>A0A8X7TNC3_BRACI</name>
<evidence type="ECO:0000256" key="1">
    <source>
        <dbReference type="SAM" id="MobiDB-lite"/>
    </source>
</evidence>
<reference evidence="2 3" key="1">
    <citation type="submission" date="2020-02" db="EMBL/GenBank/DDBJ databases">
        <authorList>
            <person name="Ma Q."/>
            <person name="Huang Y."/>
            <person name="Song X."/>
            <person name="Pei D."/>
        </authorList>
    </citation>
    <scope>NUCLEOTIDE SEQUENCE [LARGE SCALE GENOMIC DNA]</scope>
    <source>
        <strain evidence="2">Sxm20200214</strain>
        <tissue evidence="2">Leaf</tissue>
    </source>
</reference>
<feature type="region of interest" description="Disordered" evidence="1">
    <location>
        <begin position="1"/>
        <end position="77"/>
    </location>
</feature>
<organism evidence="2 3">
    <name type="scientific">Brassica carinata</name>
    <name type="common">Ethiopian mustard</name>
    <name type="synonym">Abyssinian cabbage</name>
    <dbReference type="NCBI Taxonomy" id="52824"/>
    <lineage>
        <taxon>Eukaryota</taxon>
        <taxon>Viridiplantae</taxon>
        <taxon>Streptophyta</taxon>
        <taxon>Embryophyta</taxon>
        <taxon>Tracheophyta</taxon>
        <taxon>Spermatophyta</taxon>
        <taxon>Magnoliopsida</taxon>
        <taxon>eudicotyledons</taxon>
        <taxon>Gunneridae</taxon>
        <taxon>Pentapetalae</taxon>
        <taxon>rosids</taxon>
        <taxon>malvids</taxon>
        <taxon>Brassicales</taxon>
        <taxon>Brassicaceae</taxon>
        <taxon>Brassiceae</taxon>
        <taxon>Brassica</taxon>
    </lineage>
</organism>
<dbReference type="Proteomes" id="UP000886595">
    <property type="component" value="Unassembled WGS sequence"/>
</dbReference>
<keyword evidence="3" id="KW-1185">Reference proteome</keyword>
<dbReference type="OrthoDB" id="531329at2759"/>
<gene>
    <name evidence="2" type="ORF">Bca52824_087144</name>
</gene>
<sequence length="111" mass="11720">MAISPGILLEARSSGVGTRRTTEEGSEYLFRHSLNSSSPTDEEGPTNGGAAKAQDRGRGAIRSQSDPSPGSEELSDRETGKSILLFNLALSPAVGTEEAESLYMILIVPIQ</sequence>
<proteinExistence type="predicted"/>
<dbReference type="EMBL" id="JAAMPC010000017">
    <property type="protein sequence ID" value="KAG2247516.1"/>
    <property type="molecule type" value="Genomic_DNA"/>
</dbReference>
<accession>A0A8X7TNC3</accession>
<dbReference type="AlphaFoldDB" id="A0A8X7TNC3"/>
<evidence type="ECO:0000313" key="2">
    <source>
        <dbReference type="EMBL" id="KAG2247516.1"/>
    </source>
</evidence>
<evidence type="ECO:0000313" key="3">
    <source>
        <dbReference type="Proteomes" id="UP000886595"/>
    </source>
</evidence>
<protein>
    <submittedName>
        <fullName evidence="2">Uncharacterized protein</fullName>
    </submittedName>
</protein>